<dbReference type="PRINTS" id="PR00413">
    <property type="entry name" value="HADHALOGNASE"/>
</dbReference>
<dbReference type="PANTHER" id="PTHR43316:SF3">
    <property type="entry name" value="HALOACID DEHALOGENASE, TYPE II (AFU_ORTHOLOGUE AFUA_2G07750)-RELATED"/>
    <property type="match status" value="1"/>
</dbReference>
<organism evidence="3">
    <name type="scientific">marine metagenome</name>
    <dbReference type="NCBI Taxonomy" id="408172"/>
    <lineage>
        <taxon>unclassified sequences</taxon>
        <taxon>metagenomes</taxon>
        <taxon>ecological metagenomes</taxon>
    </lineage>
</organism>
<comment type="similarity">
    <text evidence="1">Belongs to the HAD-like hydrolase superfamily. S-2-haloalkanoic acid dehalogenase family.</text>
</comment>
<dbReference type="InterPro" id="IPR036412">
    <property type="entry name" value="HAD-like_sf"/>
</dbReference>
<dbReference type="AlphaFoldDB" id="A0A382CCI8"/>
<name>A0A382CCI8_9ZZZZ</name>
<dbReference type="Gene3D" id="3.40.50.1000">
    <property type="entry name" value="HAD superfamily/HAD-like"/>
    <property type="match status" value="1"/>
</dbReference>
<reference evidence="3" key="1">
    <citation type="submission" date="2018-05" db="EMBL/GenBank/DDBJ databases">
        <authorList>
            <person name="Lanie J.A."/>
            <person name="Ng W.-L."/>
            <person name="Kazmierczak K.M."/>
            <person name="Andrzejewski T.M."/>
            <person name="Davidsen T.M."/>
            <person name="Wayne K.J."/>
            <person name="Tettelin H."/>
            <person name="Glass J.I."/>
            <person name="Rusch D."/>
            <person name="Podicherti R."/>
            <person name="Tsui H.-C.T."/>
            <person name="Winkler M.E."/>
        </authorList>
    </citation>
    <scope>NUCLEOTIDE SEQUENCE</scope>
</reference>
<dbReference type="InterPro" id="IPR006328">
    <property type="entry name" value="2-HAD"/>
</dbReference>
<dbReference type="GO" id="GO:0019120">
    <property type="term" value="F:hydrolase activity, acting on acid halide bonds, in C-halide compounds"/>
    <property type="evidence" value="ECO:0007669"/>
    <property type="project" value="InterPro"/>
</dbReference>
<dbReference type="InterPro" id="IPR006439">
    <property type="entry name" value="HAD-SF_hydro_IA"/>
</dbReference>
<dbReference type="NCBIfam" id="TIGR01428">
    <property type="entry name" value="HAD_type_II"/>
    <property type="match status" value="1"/>
</dbReference>
<evidence type="ECO:0000313" key="3">
    <source>
        <dbReference type="EMBL" id="SVB23391.1"/>
    </source>
</evidence>
<proteinExistence type="inferred from homology"/>
<evidence type="ECO:0008006" key="4">
    <source>
        <dbReference type="Google" id="ProtNLM"/>
    </source>
</evidence>
<dbReference type="InterPro" id="IPR051540">
    <property type="entry name" value="S-2-haloacid_dehalogenase"/>
</dbReference>
<gene>
    <name evidence="3" type="ORF">METZ01_LOCUS176245</name>
</gene>
<dbReference type="InterPro" id="IPR023198">
    <property type="entry name" value="PGP-like_dom2"/>
</dbReference>
<sequence>MPNNLSDIDIIRGVTTLTFDIFGTVLDLAGSLTPPLEELLDECGASETIQATDVWAQWRHRQRIEQYQDNLLMLGHSGYLAVKRRALLYTLRTLKVDFQQEQIDNFMKAYQDLKPFQDALDGLRRLETKYNLVMLSNGEQSYLEHLARNRIKVNFKRILSAESAGNFKPHPIVYRFAARELGLEPQEIMMVAAHSFDILGARHSGYRGAYVNRYDLPYDDSEYRPDFITKNFRELCDVLEV</sequence>
<dbReference type="SFLD" id="SFLDS00003">
    <property type="entry name" value="Haloacid_Dehalogenase"/>
    <property type="match status" value="1"/>
</dbReference>
<dbReference type="Pfam" id="PF00702">
    <property type="entry name" value="Hydrolase"/>
    <property type="match status" value="1"/>
</dbReference>
<dbReference type="PANTHER" id="PTHR43316">
    <property type="entry name" value="HYDROLASE, HALOACID DELAHOGENASE-RELATED"/>
    <property type="match status" value="1"/>
</dbReference>
<dbReference type="InterPro" id="IPR023214">
    <property type="entry name" value="HAD_sf"/>
</dbReference>
<evidence type="ECO:0000256" key="1">
    <source>
        <dbReference type="ARBA" id="ARBA00008106"/>
    </source>
</evidence>
<protein>
    <recommendedName>
        <fullName evidence="4">Haloacid dehalogenase, type II</fullName>
    </recommendedName>
</protein>
<dbReference type="EMBL" id="UINC01033702">
    <property type="protein sequence ID" value="SVB23391.1"/>
    <property type="molecule type" value="Genomic_DNA"/>
</dbReference>
<dbReference type="SFLD" id="SFLDG01129">
    <property type="entry name" value="C1.5:_HAD__Beta-PGM__Phosphata"/>
    <property type="match status" value="1"/>
</dbReference>
<keyword evidence="2" id="KW-0378">Hydrolase</keyword>
<accession>A0A382CCI8</accession>
<dbReference type="SUPFAM" id="SSF56784">
    <property type="entry name" value="HAD-like"/>
    <property type="match status" value="1"/>
</dbReference>
<evidence type="ECO:0000256" key="2">
    <source>
        <dbReference type="ARBA" id="ARBA00022801"/>
    </source>
</evidence>
<dbReference type="Gene3D" id="1.10.150.240">
    <property type="entry name" value="Putative phosphatase, domain 2"/>
    <property type="match status" value="1"/>
</dbReference>
<dbReference type="NCBIfam" id="TIGR01493">
    <property type="entry name" value="HAD-SF-IA-v2"/>
    <property type="match status" value="1"/>
</dbReference>